<dbReference type="eggNOG" id="COG4684">
    <property type="taxonomic scope" value="Bacteria"/>
</dbReference>
<organism evidence="2 3">
    <name type="scientific">Lacticaseibacillus zeae DSM 20178 = KCTC 3804</name>
    <dbReference type="NCBI Taxonomy" id="1423816"/>
    <lineage>
        <taxon>Bacteria</taxon>
        <taxon>Bacillati</taxon>
        <taxon>Bacillota</taxon>
        <taxon>Bacilli</taxon>
        <taxon>Lactobacillales</taxon>
        <taxon>Lactobacillaceae</taxon>
        <taxon>Lacticaseibacillus</taxon>
    </lineage>
</organism>
<dbReference type="EMBL" id="AZCT01000008">
    <property type="protein sequence ID" value="KRK12344.1"/>
    <property type="molecule type" value="Genomic_DNA"/>
</dbReference>
<name>A0A0R1ESP1_LACZE</name>
<keyword evidence="1" id="KW-1133">Transmembrane helix</keyword>
<evidence type="ECO:0000313" key="3">
    <source>
        <dbReference type="Proteomes" id="UP000051984"/>
    </source>
</evidence>
<evidence type="ECO:0000256" key="1">
    <source>
        <dbReference type="SAM" id="Phobius"/>
    </source>
</evidence>
<dbReference type="Gene3D" id="1.10.1760.20">
    <property type="match status" value="1"/>
</dbReference>
<feature type="transmembrane region" description="Helical" evidence="1">
    <location>
        <begin position="12"/>
        <end position="31"/>
    </location>
</feature>
<dbReference type="GO" id="GO:0022857">
    <property type="term" value="F:transmembrane transporter activity"/>
    <property type="evidence" value="ECO:0007669"/>
    <property type="project" value="InterPro"/>
</dbReference>
<keyword evidence="1" id="KW-0812">Transmembrane</keyword>
<proteinExistence type="predicted"/>
<dbReference type="Proteomes" id="UP000051984">
    <property type="component" value="Unassembled WGS sequence"/>
</dbReference>
<reference evidence="2 3" key="1">
    <citation type="journal article" date="2015" name="Genome Announc.">
        <title>Expanding the biotechnology potential of lactobacilli through comparative genomics of 213 strains and associated genera.</title>
        <authorList>
            <person name="Sun Z."/>
            <person name="Harris H.M."/>
            <person name="McCann A."/>
            <person name="Guo C."/>
            <person name="Argimon S."/>
            <person name="Zhang W."/>
            <person name="Yang X."/>
            <person name="Jeffery I.B."/>
            <person name="Cooney J.C."/>
            <person name="Kagawa T.F."/>
            <person name="Liu W."/>
            <person name="Song Y."/>
            <person name="Salvetti E."/>
            <person name="Wrobel A."/>
            <person name="Rasinkangas P."/>
            <person name="Parkhill J."/>
            <person name="Rea M.C."/>
            <person name="O'Sullivan O."/>
            <person name="Ritari J."/>
            <person name="Douillard F.P."/>
            <person name="Paul Ross R."/>
            <person name="Yang R."/>
            <person name="Briner A.E."/>
            <person name="Felis G.E."/>
            <person name="de Vos W.M."/>
            <person name="Barrangou R."/>
            <person name="Klaenhammer T.R."/>
            <person name="Caufield P.W."/>
            <person name="Cui Y."/>
            <person name="Zhang H."/>
            <person name="O'Toole P.W."/>
        </authorList>
    </citation>
    <scope>NUCLEOTIDE SEQUENCE [LARGE SCALE GENOMIC DNA]</scope>
    <source>
        <strain evidence="2 3">DSM 20178</strain>
    </source>
</reference>
<protein>
    <submittedName>
        <fullName evidence="2">Membrane protein</fullName>
    </submittedName>
</protein>
<keyword evidence="1" id="KW-0472">Membrane</keyword>
<accession>A0A0R1ESP1</accession>
<dbReference type="Pfam" id="PF12822">
    <property type="entry name" value="ECF_trnsprt"/>
    <property type="match status" value="1"/>
</dbReference>
<sequence length="119" mass="12761">MTLLLFRNPVIALVPRVMVGLVAAFIFHQMFKRHQSALAQTVKMVFAGVAGALTNTLLVIGFTWLLFSSKAAQIVPGANASNLGWLLITALAINAVAEALLGGIVTPILGHALLRFRRK</sequence>
<feature type="transmembrane region" description="Helical" evidence="1">
    <location>
        <begin position="87"/>
        <end position="114"/>
    </location>
</feature>
<comment type="caution">
    <text evidence="2">The sequence shown here is derived from an EMBL/GenBank/DDBJ whole genome shotgun (WGS) entry which is preliminary data.</text>
</comment>
<dbReference type="PATRIC" id="fig|1423816.3.peg.3013"/>
<dbReference type="InterPro" id="IPR024529">
    <property type="entry name" value="ECF_trnsprt_substrate-spec"/>
</dbReference>
<gene>
    <name evidence="2" type="ORF">FD51_GL002898</name>
</gene>
<dbReference type="AlphaFoldDB" id="A0A0R1ESP1"/>
<feature type="transmembrane region" description="Helical" evidence="1">
    <location>
        <begin position="43"/>
        <end position="67"/>
    </location>
</feature>
<evidence type="ECO:0000313" key="2">
    <source>
        <dbReference type="EMBL" id="KRK12344.1"/>
    </source>
</evidence>